<evidence type="ECO:0000313" key="6">
    <source>
        <dbReference type="Proteomes" id="UP000504640"/>
    </source>
</evidence>
<sequence>MPHSHCHSLRSFHNAPPLSAIIHGANPISFEDGFCLPSSFHSRTWLLNNFQEIYNETTSCQMANCEQGLFTEESCAQSTCPPPPRVVQTTYSNSRPCERTASQSESSSAGLTCVSQPCQSGSIQQMGFAGLSCQPASLERKCCLPKTSESKSCQTLECAFSQCQPQNPESSSCRPLVNVAPEPQLLESSSSTCEPTCCVTGGFPLPSK</sequence>
<evidence type="ECO:0000256" key="3">
    <source>
        <dbReference type="ARBA" id="ARBA00022744"/>
    </source>
</evidence>
<reference evidence="7" key="1">
    <citation type="submission" date="2025-08" db="UniProtKB">
        <authorList>
            <consortium name="RefSeq"/>
        </authorList>
    </citation>
    <scope>IDENTIFICATION</scope>
    <source>
        <tissue evidence="7">Blood</tissue>
    </source>
</reference>
<dbReference type="PANTHER" id="PTHR23260:SF8">
    <property type="entry name" value="KERATIN-ASSOCIATED PROTEIN"/>
    <property type="match status" value="1"/>
</dbReference>
<name>A0A6J3HSH2_SAPAP</name>
<evidence type="ECO:0000313" key="7">
    <source>
        <dbReference type="RefSeq" id="XP_032132569.1"/>
    </source>
</evidence>
<gene>
    <name evidence="7" type="primary">LOC116550687</name>
</gene>
<dbReference type="Proteomes" id="UP000504640">
    <property type="component" value="Unplaced"/>
</dbReference>
<dbReference type="Pfam" id="PF05287">
    <property type="entry name" value="PMG"/>
    <property type="match status" value="1"/>
</dbReference>
<dbReference type="GO" id="GO:0045095">
    <property type="term" value="C:keratin filament"/>
    <property type="evidence" value="ECO:0007669"/>
    <property type="project" value="UniProtKB-UniRule"/>
</dbReference>
<dbReference type="AlphaFoldDB" id="A0A6J3HSH2"/>
<keyword evidence="6" id="KW-1185">Reference proteome</keyword>
<dbReference type="RefSeq" id="XP_032132569.1">
    <property type="nucleotide sequence ID" value="XM_032276678.1"/>
</dbReference>
<evidence type="ECO:0000256" key="4">
    <source>
        <dbReference type="ARBA" id="ARBA00034495"/>
    </source>
</evidence>
<comment type="similarity">
    <text evidence="4 5">Belongs to the PMG family.</text>
</comment>
<dbReference type="InterPro" id="IPR007659">
    <property type="entry name" value="Keratin_matx"/>
</dbReference>
<accession>A0A6J3HSH2</accession>
<dbReference type="PANTHER" id="PTHR23260">
    <property type="entry name" value="KERATIN ASSOCIATED PROTEIN 3-3-RELATED"/>
    <property type="match status" value="1"/>
</dbReference>
<comment type="function">
    <text evidence="1 5">In the hair cortex, hair keratin intermediate filaments are embedded in an interfilamentous matrix, consisting of hair keratin-associated proteins (KRTAP), which are essential for the formation of a rigid and resistant hair shaft through their extensive disulfide bond cross-linking with abundant cysteine residues of hair keratins. The matrix proteins include the high-sulfur and high-glycine-tyrosine keratins.</text>
</comment>
<keyword evidence="2" id="KW-0677">Repeat</keyword>
<dbReference type="GeneID" id="116550687"/>
<dbReference type="GO" id="GO:0005198">
    <property type="term" value="F:structural molecule activity"/>
    <property type="evidence" value="ECO:0007669"/>
    <property type="project" value="InterPro"/>
</dbReference>
<organism evidence="6 7">
    <name type="scientific">Sapajus apella</name>
    <name type="common">Brown-capped capuchin</name>
    <name type="synonym">Cebus apella</name>
    <dbReference type="NCBI Taxonomy" id="9515"/>
    <lineage>
        <taxon>Eukaryota</taxon>
        <taxon>Metazoa</taxon>
        <taxon>Chordata</taxon>
        <taxon>Craniata</taxon>
        <taxon>Vertebrata</taxon>
        <taxon>Euteleostomi</taxon>
        <taxon>Mammalia</taxon>
        <taxon>Eutheria</taxon>
        <taxon>Euarchontoglires</taxon>
        <taxon>Primates</taxon>
        <taxon>Haplorrhini</taxon>
        <taxon>Platyrrhini</taxon>
        <taxon>Cebidae</taxon>
        <taxon>Cebinae</taxon>
        <taxon>Sapajus</taxon>
    </lineage>
</organism>
<proteinExistence type="inferred from homology"/>
<protein>
    <recommendedName>
        <fullName evidence="5">Keratin-associated protein</fullName>
    </recommendedName>
</protein>
<evidence type="ECO:0000256" key="5">
    <source>
        <dbReference type="RuleBase" id="RU369044"/>
    </source>
</evidence>
<keyword evidence="3 5" id="KW-0416">Keratin</keyword>
<evidence type="ECO:0000256" key="2">
    <source>
        <dbReference type="ARBA" id="ARBA00022737"/>
    </source>
</evidence>
<evidence type="ECO:0000256" key="1">
    <source>
        <dbReference type="ARBA" id="ARBA00003327"/>
    </source>
</evidence>
<comment type="subunit">
    <text evidence="5">Interacts with hair keratins.</text>
</comment>
<dbReference type="GO" id="GO:0005829">
    <property type="term" value="C:cytosol"/>
    <property type="evidence" value="ECO:0007669"/>
    <property type="project" value="UniProtKB-ARBA"/>
</dbReference>
<dbReference type="InterPro" id="IPR007951">
    <property type="entry name" value="KRTAP_PMG"/>
</dbReference>